<name>A0A183K6E4_9TREM</name>
<dbReference type="AlphaFoldDB" id="A0A183K6E4"/>
<reference evidence="1" key="1">
    <citation type="submission" date="2016-06" db="UniProtKB">
        <authorList>
            <consortium name="WormBaseParasite"/>
        </authorList>
    </citation>
    <scope>IDENTIFICATION</scope>
</reference>
<evidence type="ECO:0000313" key="1">
    <source>
        <dbReference type="WBParaSite" id="SCUD_0001056901-mRNA-1"/>
    </source>
</evidence>
<sequence>MNLTNFCIRWTIFWYREKVSVKCGVWSFSSKI</sequence>
<organism evidence="1">
    <name type="scientific">Schistosoma curassoni</name>
    <dbReference type="NCBI Taxonomy" id="6186"/>
    <lineage>
        <taxon>Eukaryota</taxon>
        <taxon>Metazoa</taxon>
        <taxon>Spiralia</taxon>
        <taxon>Lophotrochozoa</taxon>
        <taxon>Platyhelminthes</taxon>
        <taxon>Trematoda</taxon>
        <taxon>Digenea</taxon>
        <taxon>Strigeidida</taxon>
        <taxon>Schistosomatoidea</taxon>
        <taxon>Schistosomatidae</taxon>
        <taxon>Schistosoma</taxon>
    </lineage>
</organism>
<accession>A0A183K6E4</accession>
<protein>
    <submittedName>
        <fullName evidence="1">Uncharacterized protein</fullName>
    </submittedName>
</protein>
<dbReference type="WBParaSite" id="SCUD_0001056901-mRNA-1">
    <property type="protein sequence ID" value="SCUD_0001056901-mRNA-1"/>
    <property type="gene ID" value="SCUD_0001056901"/>
</dbReference>
<proteinExistence type="predicted"/>